<dbReference type="Proteomes" id="UP000827872">
    <property type="component" value="Linkage Group LG10"/>
</dbReference>
<reference evidence="1" key="1">
    <citation type="submission" date="2021-08" db="EMBL/GenBank/DDBJ databases">
        <title>The first chromosome-level gecko genome reveals the dynamic sex chromosomes of Neotropical dwarf geckos (Sphaerodactylidae: Sphaerodactylus).</title>
        <authorList>
            <person name="Pinto B.J."/>
            <person name="Keating S.E."/>
            <person name="Gamble T."/>
        </authorList>
    </citation>
    <scope>NUCLEOTIDE SEQUENCE</scope>
    <source>
        <strain evidence="1">TG3544</strain>
    </source>
</reference>
<proteinExistence type="predicted"/>
<name>A0ACB8E9E4_9SAUR</name>
<gene>
    <name evidence="1" type="ORF">K3G42_023103</name>
</gene>
<evidence type="ECO:0000313" key="2">
    <source>
        <dbReference type="Proteomes" id="UP000827872"/>
    </source>
</evidence>
<dbReference type="EMBL" id="CM037623">
    <property type="protein sequence ID" value="KAH7988863.1"/>
    <property type="molecule type" value="Genomic_DNA"/>
</dbReference>
<organism evidence="1 2">
    <name type="scientific">Sphaerodactylus townsendi</name>
    <dbReference type="NCBI Taxonomy" id="933632"/>
    <lineage>
        <taxon>Eukaryota</taxon>
        <taxon>Metazoa</taxon>
        <taxon>Chordata</taxon>
        <taxon>Craniata</taxon>
        <taxon>Vertebrata</taxon>
        <taxon>Euteleostomi</taxon>
        <taxon>Lepidosauria</taxon>
        <taxon>Squamata</taxon>
        <taxon>Bifurcata</taxon>
        <taxon>Gekkota</taxon>
        <taxon>Sphaerodactylidae</taxon>
        <taxon>Sphaerodactylus</taxon>
    </lineage>
</organism>
<keyword evidence="2" id="KW-1185">Reference proteome</keyword>
<sequence length="77" mass="8223">MEEVGLARRLREEERSDEGRDGDSSHSDACNAQAISQVTAAAGTAQPALMRSENLPMLLGTILAMRGKEAQPPDGEK</sequence>
<evidence type="ECO:0000313" key="1">
    <source>
        <dbReference type="EMBL" id="KAH7988863.1"/>
    </source>
</evidence>
<comment type="caution">
    <text evidence="1">The sequence shown here is derived from an EMBL/GenBank/DDBJ whole genome shotgun (WGS) entry which is preliminary data.</text>
</comment>
<protein>
    <submittedName>
        <fullName evidence="1">Uncharacterized protein</fullName>
    </submittedName>
</protein>
<accession>A0ACB8E9E4</accession>